<comment type="caution">
    <text evidence="1">The sequence shown here is derived from an EMBL/GenBank/DDBJ whole genome shotgun (WGS) entry which is preliminary data.</text>
</comment>
<organism evidence="1 2">
    <name type="scientific">Empedobacter falsenii</name>
    <dbReference type="NCBI Taxonomy" id="343874"/>
    <lineage>
        <taxon>Bacteria</taxon>
        <taxon>Pseudomonadati</taxon>
        <taxon>Bacteroidota</taxon>
        <taxon>Flavobacteriia</taxon>
        <taxon>Flavobacteriales</taxon>
        <taxon>Weeksellaceae</taxon>
        <taxon>Empedobacter</taxon>
    </lineage>
</organism>
<dbReference type="NCBIfam" id="TIGR01200">
    <property type="entry name" value="GLPGLI"/>
    <property type="match status" value="1"/>
</dbReference>
<dbReference type="Proteomes" id="UP001173578">
    <property type="component" value="Unassembled WGS sequence"/>
</dbReference>
<proteinExistence type="predicted"/>
<evidence type="ECO:0000313" key="1">
    <source>
        <dbReference type="EMBL" id="MDM1552149.1"/>
    </source>
</evidence>
<dbReference type="RefSeq" id="WP_286486586.1">
    <property type="nucleotide sequence ID" value="NZ_JACALR010000006.1"/>
</dbReference>
<gene>
    <name evidence="1" type="ORF">HX095_13115</name>
</gene>
<accession>A0AAW7DLV4</accession>
<reference evidence="1" key="2">
    <citation type="journal article" date="2022" name="Sci. Total Environ.">
        <title>Prevalence, transmission, and molecular epidemiology of tet(X)-positive bacteria among humans, animals, and environmental niches in China: An epidemiological, and genomic-based study.</title>
        <authorList>
            <person name="Dong N."/>
            <person name="Zeng Y."/>
            <person name="Cai C."/>
            <person name="Sun C."/>
            <person name="Lu J."/>
            <person name="Liu C."/>
            <person name="Zhou H."/>
            <person name="Sun Q."/>
            <person name="Shu L."/>
            <person name="Wang H."/>
            <person name="Wang Y."/>
            <person name="Wang S."/>
            <person name="Wu C."/>
            <person name="Chan E.W."/>
            <person name="Chen G."/>
            <person name="Shen Z."/>
            <person name="Chen S."/>
            <person name="Zhang R."/>
        </authorList>
    </citation>
    <scope>NUCLEOTIDE SEQUENCE</scope>
    <source>
        <strain evidence="1">210</strain>
    </source>
</reference>
<protein>
    <submittedName>
        <fullName evidence="1">GLPGLI family protein</fullName>
    </submittedName>
</protein>
<dbReference type="EMBL" id="JACALR010000006">
    <property type="protein sequence ID" value="MDM1552149.1"/>
    <property type="molecule type" value="Genomic_DNA"/>
</dbReference>
<dbReference type="Pfam" id="PF22252">
    <property type="entry name" value="PNGase_F-II_N"/>
    <property type="match status" value="1"/>
</dbReference>
<name>A0AAW7DLV4_9FLAO</name>
<dbReference type="AlphaFoldDB" id="A0AAW7DLV4"/>
<dbReference type="InterPro" id="IPR005901">
    <property type="entry name" value="GLPGLI"/>
</dbReference>
<sequence length="251" mass="30028">MNNKLNNFFLIFLLGFSLINAQNYHVIYTQKINFDNFNFEHVNAKYYDLYVNNKESLYIENKELKDTIKLKKVDGEINLTKERTATQKLFYFNKNNIEFYINSYISNEDNYLVRDVFEHNWKIENETKMILNQKCQKASTSFRGRNYTAWFSTKIKYPFGPWKMNGLPGIILEVYDDQNFFKIDAVKISKDHFDFDDFVKNTNLNSSITMQEYKVKQNQKSEEILNQLRKTNPNIKLDKNCDTCNKSLEIF</sequence>
<evidence type="ECO:0000313" key="2">
    <source>
        <dbReference type="Proteomes" id="UP001173578"/>
    </source>
</evidence>
<reference evidence="1" key="1">
    <citation type="submission" date="2020-06" db="EMBL/GenBank/DDBJ databases">
        <authorList>
            <person name="Dong N."/>
        </authorList>
    </citation>
    <scope>NUCLEOTIDE SEQUENCE</scope>
    <source>
        <strain evidence="1">210</strain>
    </source>
</reference>